<evidence type="ECO:0000256" key="11">
    <source>
        <dbReference type="HAMAP-Rule" id="MF_00145"/>
    </source>
</evidence>
<feature type="binding site" evidence="11">
    <location>
        <position position="294"/>
    </location>
    <ligand>
        <name>ATP</name>
        <dbReference type="ChEBI" id="CHEBI:30616"/>
    </ligand>
</feature>
<sequence length="396" mass="43320">MPKKTILDLKDEELKGKRVFVRVDFNVPIKNGIITDDRRIREALPTIKYLIEKGAKVILVSHLGRPKGFQDDLRLDPVAKRLSELLGKPVKKLNDCIGEEVEREVANMNPGDVVLLENIRFYKEEEANDPEFAKKLAKLADLYVNDAFGTAHRAHASTAGVANYIPGVAGLLMKKEIEIMGKALENPDRPFICILGGAKVSDKIGVIQNLVNKVDVLLIGGGMMFTFLKALGYEIGKSIVEEDKLDLAKDLMNLAEEKGVKFILPVDAVVVKEIKEDAPTTIKDVDKFDKDDIGVDIGPKTIELFREEIMKAKTIIWNGPMGIFEIPAFANGTKKVAEAITENKNCVSIVGGGDTAAAVQLFGLEDKFTHISTGGGASLEFLEGKVLPGVAVLQDK</sequence>
<comment type="catalytic activity">
    <reaction evidence="1 11 14">
        <text>(2R)-3-phosphoglycerate + ATP = (2R)-3-phospho-glyceroyl phosphate + ADP</text>
        <dbReference type="Rhea" id="RHEA:14801"/>
        <dbReference type="ChEBI" id="CHEBI:30616"/>
        <dbReference type="ChEBI" id="CHEBI:57604"/>
        <dbReference type="ChEBI" id="CHEBI:58272"/>
        <dbReference type="ChEBI" id="CHEBI:456216"/>
        <dbReference type="EC" id="2.7.2.3"/>
    </reaction>
</comment>
<evidence type="ECO:0000256" key="7">
    <source>
        <dbReference type="ARBA" id="ARBA00022679"/>
    </source>
</evidence>
<evidence type="ECO:0000256" key="10">
    <source>
        <dbReference type="ARBA" id="ARBA00022840"/>
    </source>
</evidence>
<dbReference type="UniPathway" id="UPA00109">
    <property type="reaction ID" value="UER00185"/>
</dbReference>
<dbReference type="PIRSF" id="PIRSF000724">
    <property type="entry name" value="Pgk"/>
    <property type="match status" value="1"/>
</dbReference>
<dbReference type="CDD" id="cd00318">
    <property type="entry name" value="Phosphoglycerate_kinase"/>
    <property type="match status" value="1"/>
</dbReference>
<evidence type="ECO:0000256" key="14">
    <source>
        <dbReference type="RuleBase" id="RU000532"/>
    </source>
</evidence>
<keyword evidence="10 11" id="KW-0067">ATP-binding</keyword>
<keyword evidence="11" id="KW-0324">Glycolysis</keyword>
<dbReference type="GO" id="GO:0004618">
    <property type="term" value="F:phosphoglycerate kinase activity"/>
    <property type="evidence" value="ECO:0007669"/>
    <property type="project" value="UniProtKB-UniRule"/>
</dbReference>
<evidence type="ECO:0000256" key="5">
    <source>
        <dbReference type="ARBA" id="ARBA00013061"/>
    </source>
</evidence>
<dbReference type="PANTHER" id="PTHR11406">
    <property type="entry name" value="PHOSPHOGLYCERATE KINASE"/>
    <property type="match status" value="1"/>
</dbReference>
<evidence type="ECO:0000256" key="1">
    <source>
        <dbReference type="ARBA" id="ARBA00000642"/>
    </source>
</evidence>
<feature type="binding site" evidence="11 13">
    <location>
        <position position="325"/>
    </location>
    <ligand>
        <name>ATP</name>
        <dbReference type="ChEBI" id="CHEBI:30616"/>
    </ligand>
</feature>
<keyword evidence="7 11" id="KW-0808">Transferase</keyword>
<feature type="binding site" evidence="11 12">
    <location>
        <begin position="62"/>
        <end position="65"/>
    </location>
    <ligand>
        <name>substrate</name>
    </ligand>
</feature>
<dbReference type="GO" id="GO:0005524">
    <property type="term" value="F:ATP binding"/>
    <property type="evidence" value="ECO:0007669"/>
    <property type="project" value="UniProtKB-KW"/>
</dbReference>
<dbReference type="SUPFAM" id="SSF53748">
    <property type="entry name" value="Phosphoglycerate kinase"/>
    <property type="match status" value="1"/>
</dbReference>
<evidence type="ECO:0000256" key="3">
    <source>
        <dbReference type="ARBA" id="ARBA00008982"/>
    </source>
</evidence>
<evidence type="ECO:0000256" key="4">
    <source>
        <dbReference type="ARBA" id="ARBA00011245"/>
    </source>
</evidence>
<gene>
    <name evidence="11" type="primary">pgk</name>
    <name evidence="15" type="ORF">ENW00_01825</name>
</gene>
<keyword evidence="9 11" id="KW-0418">Kinase</keyword>
<dbReference type="GO" id="GO:0005829">
    <property type="term" value="C:cytosol"/>
    <property type="evidence" value="ECO:0007669"/>
    <property type="project" value="TreeGrafter"/>
</dbReference>
<name>A0A7C3RQ80_DICTH</name>
<dbReference type="PRINTS" id="PR00477">
    <property type="entry name" value="PHGLYCKINASE"/>
</dbReference>
<dbReference type="GO" id="GO:0006094">
    <property type="term" value="P:gluconeogenesis"/>
    <property type="evidence" value="ECO:0007669"/>
    <property type="project" value="TreeGrafter"/>
</dbReference>
<organism evidence="15">
    <name type="scientific">Dictyoglomus thermophilum</name>
    <dbReference type="NCBI Taxonomy" id="14"/>
    <lineage>
        <taxon>Bacteria</taxon>
        <taxon>Pseudomonadati</taxon>
        <taxon>Dictyoglomota</taxon>
        <taxon>Dictyoglomia</taxon>
        <taxon>Dictyoglomales</taxon>
        <taxon>Dictyoglomaceae</taxon>
        <taxon>Dictyoglomus</taxon>
    </lineage>
</organism>
<feature type="binding site" evidence="11 13">
    <location>
        <position position="203"/>
    </location>
    <ligand>
        <name>ATP</name>
        <dbReference type="ChEBI" id="CHEBI:30616"/>
    </ligand>
</feature>
<dbReference type="HAMAP" id="MF_00145">
    <property type="entry name" value="Phosphoglyc_kinase"/>
    <property type="match status" value="1"/>
</dbReference>
<dbReference type="PROSITE" id="PS00111">
    <property type="entry name" value="PGLYCERATE_KINASE"/>
    <property type="match status" value="1"/>
</dbReference>
<dbReference type="Pfam" id="PF00162">
    <property type="entry name" value="PGK"/>
    <property type="match status" value="1"/>
</dbReference>
<dbReference type="GO" id="GO:0006096">
    <property type="term" value="P:glycolytic process"/>
    <property type="evidence" value="ECO:0007669"/>
    <property type="project" value="UniProtKB-UniRule"/>
</dbReference>
<keyword evidence="8 11" id="KW-0547">Nucleotide-binding</keyword>
<evidence type="ECO:0000256" key="9">
    <source>
        <dbReference type="ARBA" id="ARBA00022777"/>
    </source>
</evidence>
<dbReference type="FunFam" id="3.40.50.1260:FF:000001">
    <property type="entry name" value="Phosphoglycerate kinase"/>
    <property type="match status" value="1"/>
</dbReference>
<feature type="binding site" evidence="11 13">
    <location>
        <begin position="352"/>
        <end position="355"/>
    </location>
    <ligand>
        <name>ATP</name>
        <dbReference type="ChEBI" id="CHEBI:30616"/>
    </ligand>
</feature>
<dbReference type="InterPro" id="IPR015824">
    <property type="entry name" value="Phosphoglycerate_kinase_N"/>
</dbReference>
<keyword evidence="6 11" id="KW-0963">Cytoplasm</keyword>
<evidence type="ECO:0000256" key="2">
    <source>
        <dbReference type="ARBA" id="ARBA00004496"/>
    </source>
</evidence>
<accession>A0A7C3RQ80</accession>
<evidence type="ECO:0000256" key="6">
    <source>
        <dbReference type="ARBA" id="ARBA00022490"/>
    </source>
</evidence>
<evidence type="ECO:0000256" key="12">
    <source>
        <dbReference type="PIRSR" id="PIRSR000724-1"/>
    </source>
</evidence>
<feature type="binding site" evidence="11">
    <location>
        <position position="153"/>
    </location>
    <ligand>
        <name>substrate</name>
    </ligand>
</feature>
<feature type="binding site" evidence="11">
    <location>
        <position position="120"/>
    </location>
    <ligand>
        <name>substrate</name>
    </ligand>
</feature>
<reference evidence="15" key="1">
    <citation type="journal article" date="2020" name="mSystems">
        <title>Genome- and Community-Level Interaction Insights into Carbon Utilization and Element Cycling Functions of Hydrothermarchaeota in Hydrothermal Sediment.</title>
        <authorList>
            <person name="Zhou Z."/>
            <person name="Liu Y."/>
            <person name="Xu W."/>
            <person name="Pan J."/>
            <person name="Luo Z.H."/>
            <person name="Li M."/>
        </authorList>
    </citation>
    <scope>NUCLEOTIDE SEQUENCE [LARGE SCALE GENOMIC DNA]</scope>
    <source>
        <strain evidence="15">SpSt-81</strain>
    </source>
</reference>
<evidence type="ECO:0000256" key="8">
    <source>
        <dbReference type="ARBA" id="ARBA00022741"/>
    </source>
</evidence>
<comment type="caution">
    <text evidence="15">The sequence shown here is derived from an EMBL/GenBank/DDBJ whole genome shotgun (WGS) entry which is preliminary data.</text>
</comment>
<dbReference type="InterPro" id="IPR015911">
    <property type="entry name" value="Phosphoglycerate_kinase_CS"/>
</dbReference>
<feature type="binding site" evidence="12">
    <location>
        <position position="153"/>
    </location>
    <ligand>
        <name>(2R)-3-phosphoglycerate</name>
        <dbReference type="ChEBI" id="CHEBI:58272"/>
    </ligand>
</feature>
<dbReference type="InterPro" id="IPR036043">
    <property type="entry name" value="Phosphoglycerate_kinase_sf"/>
</dbReference>
<feature type="binding site" evidence="12">
    <location>
        <position position="120"/>
    </location>
    <ligand>
        <name>(2R)-3-phosphoglycerate</name>
        <dbReference type="ChEBI" id="CHEBI:58272"/>
    </ligand>
</feature>
<comment type="subcellular location">
    <subcellularLocation>
        <location evidence="2 11">Cytoplasm</location>
    </subcellularLocation>
</comment>
<dbReference type="Gene3D" id="3.40.50.1260">
    <property type="entry name" value="Phosphoglycerate kinase, N-terminal domain"/>
    <property type="match status" value="2"/>
</dbReference>
<evidence type="ECO:0000313" key="15">
    <source>
        <dbReference type="EMBL" id="HFX12882.1"/>
    </source>
</evidence>
<comment type="similarity">
    <text evidence="3 11 14">Belongs to the phosphoglycerate kinase family.</text>
</comment>
<protein>
    <recommendedName>
        <fullName evidence="5 11">Phosphoglycerate kinase</fullName>
        <ecNumber evidence="5 11">2.7.2.3</ecNumber>
    </recommendedName>
</protein>
<dbReference type="InterPro" id="IPR001576">
    <property type="entry name" value="Phosphoglycerate_kinase"/>
</dbReference>
<comment type="subunit">
    <text evidence="4 11">Monomer.</text>
</comment>
<comment type="pathway">
    <text evidence="11">Carbohydrate degradation; glycolysis; pyruvate from D-glyceraldehyde 3-phosphate: step 2/5.</text>
</comment>
<feature type="binding site" evidence="11 12">
    <location>
        <begin position="24"/>
        <end position="26"/>
    </location>
    <ligand>
        <name>substrate</name>
    </ligand>
</feature>
<dbReference type="AlphaFoldDB" id="A0A7C3RQ80"/>
<proteinExistence type="inferred from homology"/>
<evidence type="ECO:0000256" key="13">
    <source>
        <dbReference type="PIRSR" id="PIRSR000724-2"/>
    </source>
</evidence>
<dbReference type="EC" id="2.7.2.3" evidence="5 11"/>
<feature type="binding site" evidence="11">
    <location>
        <position position="39"/>
    </location>
    <ligand>
        <name>substrate</name>
    </ligand>
</feature>
<dbReference type="GO" id="GO:0043531">
    <property type="term" value="F:ADP binding"/>
    <property type="evidence" value="ECO:0007669"/>
    <property type="project" value="TreeGrafter"/>
</dbReference>
<dbReference type="EMBL" id="DTIN01000009">
    <property type="protein sequence ID" value="HFX12882.1"/>
    <property type="molecule type" value="Genomic_DNA"/>
</dbReference>
<dbReference type="PANTHER" id="PTHR11406:SF23">
    <property type="entry name" value="PHOSPHOGLYCERATE KINASE 1, CHLOROPLASTIC-RELATED"/>
    <property type="match status" value="1"/>
</dbReference>
<dbReference type="FunFam" id="3.40.50.1260:FF:000002">
    <property type="entry name" value="Phosphoglycerate kinase"/>
    <property type="match status" value="1"/>
</dbReference>
<feature type="binding site" evidence="12">
    <location>
        <position position="39"/>
    </location>
    <ligand>
        <name>(2R)-3-phosphoglycerate</name>
        <dbReference type="ChEBI" id="CHEBI:58272"/>
    </ligand>
</feature>